<dbReference type="STRING" id="1271860.SAMN05216174_11181"/>
<dbReference type="InterPro" id="IPR050471">
    <property type="entry name" value="AB_hydrolase"/>
</dbReference>
<dbReference type="InterPro" id="IPR000073">
    <property type="entry name" value="AB_hydrolase_1"/>
</dbReference>
<protein>
    <submittedName>
        <fullName evidence="2">Pimeloyl-ACP methyl ester carboxylesterase</fullName>
    </submittedName>
</protein>
<dbReference type="PANTHER" id="PTHR43433:SF5">
    <property type="entry name" value="AB HYDROLASE-1 DOMAIN-CONTAINING PROTEIN"/>
    <property type="match status" value="1"/>
</dbReference>
<dbReference type="OrthoDB" id="63519at2"/>
<dbReference type="InterPro" id="IPR029058">
    <property type="entry name" value="AB_hydrolase_fold"/>
</dbReference>
<dbReference type="Gene3D" id="3.40.50.1820">
    <property type="entry name" value="alpha/beta hydrolase"/>
    <property type="match status" value="1"/>
</dbReference>
<gene>
    <name evidence="2" type="ORF">SAMN05216174_11181</name>
</gene>
<accession>A0A1G6UVG3</accession>
<dbReference type="GO" id="GO:0003824">
    <property type="term" value="F:catalytic activity"/>
    <property type="evidence" value="ECO:0007669"/>
    <property type="project" value="UniProtKB-ARBA"/>
</dbReference>
<reference evidence="3" key="1">
    <citation type="submission" date="2016-10" db="EMBL/GenBank/DDBJ databases">
        <authorList>
            <person name="Varghese N."/>
            <person name="Submissions S."/>
        </authorList>
    </citation>
    <scope>NUCLEOTIDE SEQUENCE [LARGE SCALE GENOMIC DNA]</scope>
    <source>
        <strain evidence="3">IBRC-M 10403</strain>
    </source>
</reference>
<sequence>MGNTRSSDGTVIAYECLGSGPALVLVGGAFSDRDSARPLAGLLASGFSVHIYDRRGRGGSGDTPPYAVEREIEDLAAVIAAAGSASVFGMSSGGILSLRAAAHGVSMTRIAVYEPPFSATASVPAGFAAEQRARIAEGRREEAVEAFLAALDMSPEVIAAIRDGLGWGHLVGLAHTLPYEAAIVGTGAVPDLSGVSAPVLVVDGAASPASMRAAARAVADALPDASAVGLPGQTHNVDVGVLAPVLRDFFA</sequence>
<dbReference type="PANTHER" id="PTHR43433">
    <property type="entry name" value="HYDROLASE, ALPHA/BETA FOLD FAMILY PROTEIN"/>
    <property type="match status" value="1"/>
</dbReference>
<keyword evidence="3" id="KW-1185">Reference proteome</keyword>
<organism evidence="2 3">
    <name type="scientific">Actinokineospora iranica</name>
    <dbReference type="NCBI Taxonomy" id="1271860"/>
    <lineage>
        <taxon>Bacteria</taxon>
        <taxon>Bacillati</taxon>
        <taxon>Actinomycetota</taxon>
        <taxon>Actinomycetes</taxon>
        <taxon>Pseudonocardiales</taxon>
        <taxon>Pseudonocardiaceae</taxon>
        <taxon>Actinokineospora</taxon>
    </lineage>
</organism>
<evidence type="ECO:0000313" key="2">
    <source>
        <dbReference type="EMBL" id="SDD44545.1"/>
    </source>
</evidence>
<dbReference type="Proteomes" id="UP000199501">
    <property type="component" value="Unassembled WGS sequence"/>
</dbReference>
<dbReference type="AlphaFoldDB" id="A0A1G6UVG3"/>
<dbReference type="EMBL" id="FMZZ01000011">
    <property type="protein sequence ID" value="SDD44545.1"/>
    <property type="molecule type" value="Genomic_DNA"/>
</dbReference>
<feature type="domain" description="AB hydrolase-1" evidence="1">
    <location>
        <begin position="23"/>
        <end position="235"/>
    </location>
</feature>
<evidence type="ECO:0000259" key="1">
    <source>
        <dbReference type="Pfam" id="PF12697"/>
    </source>
</evidence>
<proteinExistence type="predicted"/>
<dbReference type="SUPFAM" id="SSF53474">
    <property type="entry name" value="alpha/beta-Hydrolases"/>
    <property type="match status" value="1"/>
</dbReference>
<evidence type="ECO:0000313" key="3">
    <source>
        <dbReference type="Proteomes" id="UP000199501"/>
    </source>
</evidence>
<name>A0A1G6UVG3_9PSEU</name>
<dbReference type="Pfam" id="PF12697">
    <property type="entry name" value="Abhydrolase_6"/>
    <property type="match status" value="1"/>
</dbReference>